<dbReference type="OrthoDB" id="5392033at2759"/>
<dbReference type="EMBL" id="JELW01000034">
    <property type="protein sequence ID" value="EXU97697.1"/>
    <property type="molecule type" value="Genomic_DNA"/>
</dbReference>
<comment type="caution">
    <text evidence="2">The sequence shown here is derived from an EMBL/GenBank/DDBJ whole genome shotgun (WGS) entry which is preliminary data.</text>
</comment>
<dbReference type="Proteomes" id="UP000030151">
    <property type="component" value="Unassembled WGS sequence"/>
</dbReference>
<dbReference type="SFLD" id="SFLDS00036">
    <property type="entry name" value="Aromatic_Prenyltransferase"/>
    <property type="match status" value="1"/>
</dbReference>
<dbReference type="NCBIfam" id="TIGR03429">
    <property type="entry name" value="arom_pren_DMATS"/>
    <property type="match status" value="1"/>
</dbReference>
<dbReference type="PANTHER" id="PTHR40627">
    <property type="entry name" value="INDOLE PRENYLTRANSFERASE TDIB-RELATED"/>
    <property type="match status" value="1"/>
</dbReference>
<evidence type="ECO:0000256" key="1">
    <source>
        <dbReference type="ARBA" id="ARBA00022679"/>
    </source>
</evidence>
<gene>
    <name evidence="2" type="ORF">X797_009252</name>
</gene>
<evidence type="ECO:0000313" key="2">
    <source>
        <dbReference type="EMBL" id="EXU97697.1"/>
    </source>
</evidence>
<sequence length="400" mass="45024">MADQTRPVTSLDLGFWMRHSISPLIAFLRAAGYSAADQGEHIRMLCEHVLPNIGPRPTALHPIKSSLTNSGSPIELSLNLCSGKPTVRYCAEVLGSTWSNDDDIYAVETVQKCLTSLCAELGFSRRWSDRLLETFTPTAEEAKRSQENLQKWIASLLPPGLETKPVSRLPFAAFAFDLDGPRALPKLYVSPKVKEIGSGSSTNETIWNLLRNLEPPINSKAVEAISEFLLEGVVSPSIDMLSIELVDEEDLYRARVKMYIHTTTNSFNTVRQCLTLGGRRRDEPTMKGLETLRTIWHLMMQEKDQVADDYEKPVNDAVQQAMKLFFSLEITPGKDLPEVKLYVPVFAYMKSDADTVENFEIMLKQCNQEWASSGRYRDMFETALQLDVDAENVIEHQPDC</sequence>
<proteinExistence type="predicted"/>
<accession>A0A0A1UR27</accession>
<dbReference type="GO" id="GO:0016765">
    <property type="term" value="F:transferase activity, transferring alkyl or aryl (other than methyl) groups"/>
    <property type="evidence" value="ECO:0007669"/>
    <property type="project" value="InterPro"/>
</dbReference>
<dbReference type="PANTHER" id="PTHR40627:SF5">
    <property type="entry name" value="INDOLE PRENYLTRANSFERASE TDIB"/>
    <property type="match status" value="1"/>
</dbReference>
<dbReference type="AlphaFoldDB" id="A0A0A1UR27"/>
<name>A0A0A1UR27_9HYPO</name>
<reference evidence="2 3" key="1">
    <citation type="submission" date="2014-02" db="EMBL/GenBank/DDBJ databases">
        <title>The genome sequence of the entomopathogenic fungus Metarhizium robertsii ARSEF 2575.</title>
        <authorList>
            <person name="Giuliano Garisto Donzelli B."/>
            <person name="Roe B.A."/>
            <person name="Macmil S.L."/>
            <person name="Krasnoff S.B."/>
            <person name="Gibson D.M."/>
        </authorList>
    </citation>
    <scope>NUCLEOTIDE SEQUENCE [LARGE SCALE GENOMIC DNA]</scope>
    <source>
        <strain evidence="2 3">ARSEF 2575</strain>
    </source>
</reference>
<dbReference type="InterPro" id="IPR033964">
    <property type="entry name" value="ABBA"/>
</dbReference>
<dbReference type="GO" id="GO:0009820">
    <property type="term" value="P:alkaloid metabolic process"/>
    <property type="evidence" value="ECO:0007669"/>
    <property type="project" value="InterPro"/>
</dbReference>
<dbReference type="Pfam" id="PF11991">
    <property type="entry name" value="Trp_DMAT"/>
    <property type="match status" value="1"/>
</dbReference>
<dbReference type="InterPro" id="IPR017795">
    <property type="entry name" value="ABBA_NscD-like"/>
</dbReference>
<evidence type="ECO:0000313" key="3">
    <source>
        <dbReference type="Proteomes" id="UP000030151"/>
    </source>
</evidence>
<keyword evidence="1 2" id="KW-0808">Transferase</keyword>
<dbReference type="CDD" id="cd13929">
    <property type="entry name" value="PT-DMATS_CymD"/>
    <property type="match status" value="1"/>
</dbReference>
<protein>
    <submittedName>
        <fullName evidence="2">Tryptophan dimethylallyltransferase family protein</fullName>
    </submittedName>
</protein>
<dbReference type="HOGENOM" id="CLU_037431_4_0_1"/>
<organism evidence="2 3">
    <name type="scientific">Metarhizium robertsii</name>
    <dbReference type="NCBI Taxonomy" id="568076"/>
    <lineage>
        <taxon>Eukaryota</taxon>
        <taxon>Fungi</taxon>
        <taxon>Dikarya</taxon>
        <taxon>Ascomycota</taxon>
        <taxon>Pezizomycotina</taxon>
        <taxon>Sordariomycetes</taxon>
        <taxon>Hypocreomycetidae</taxon>
        <taxon>Hypocreales</taxon>
        <taxon>Clavicipitaceae</taxon>
        <taxon>Metarhizium</taxon>
    </lineage>
</organism>